<reference evidence="1 2" key="1">
    <citation type="submission" date="2018-05" db="EMBL/GenBank/DDBJ databases">
        <title>Genomic Encyclopedia of Archaeal and Bacterial Type Strains, Phase II (KMG-II): from individual species to whole genera.</title>
        <authorList>
            <person name="Goeker M."/>
        </authorList>
    </citation>
    <scope>NUCLEOTIDE SEQUENCE [LARGE SCALE GENOMIC DNA]</scope>
    <source>
        <strain evidence="1 2">DSM 22214</strain>
    </source>
</reference>
<sequence>MEISKLTNPTVKAAFEAWQSGNSDEWLSFFTEDAKLLDDGHPRNFKKFSTEAIGQEWFTSIEEVNDNGLTIYGDFHSDKWGDFKAYFKFYCNRNGKFYQLEIGQTK</sequence>
<dbReference type="InterPro" id="IPR032710">
    <property type="entry name" value="NTF2-like_dom_sf"/>
</dbReference>
<evidence type="ECO:0008006" key="3">
    <source>
        <dbReference type="Google" id="ProtNLM"/>
    </source>
</evidence>
<dbReference type="EMBL" id="QGGO01000036">
    <property type="protein sequence ID" value="PWK17324.1"/>
    <property type="molecule type" value="Genomic_DNA"/>
</dbReference>
<gene>
    <name evidence="1" type="ORF">LV89_04425</name>
</gene>
<accession>A0A316DGQ7</accession>
<dbReference type="RefSeq" id="WP_109745103.1">
    <property type="nucleotide sequence ID" value="NZ_QGGO01000036.1"/>
</dbReference>
<evidence type="ECO:0000313" key="1">
    <source>
        <dbReference type="EMBL" id="PWK17324.1"/>
    </source>
</evidence>
<dbReference type="OrthoDB" id="4762924at2"/>
<dbReference type="Proteomes" id="UP000245489">
    <property type="component" value="Unassembled WGS sequence"/>
</dbReference>
<dbReference type="SUPFAM" id="SSF54427">
    <property type="entry name" value="NTF2-like"/>
    <property type="match status" value="1"/>
</dbReference>
<protein>
    <recommendedName>
        <fullName evidence="3">SnoaL-like protein</fullName>
    </recommendedName>
</protein>
<evidence type="ECO:0000313" key="2">
    <source>
        <dbReference type="Proteomes" id="UP000245489"/>
    </source>
</evidence>
<proteinExistence type="predicted"/>
<organism evidence="1 2">
    <name type="scientific">Arcicella aurantiaca</name>
    <dbReference type="NCBI Taxonomy" id="591202"/>
    <lineage>
        <taxon>Bacteria</taxon>
        <taxon>Pseudomonadati</taxon>
        <taxon>Bacteroidota</taxon>
        <taxon>Cytophagia</taxon>
        <taxon>Cytophagales</taxon>
        <taxon>Flectobacillaceae</taxon>
        <taxon>Arcicella</taxon>
    </lineage>
</organism>
<keyword evidence="2" id="KW-1185">Reference proteome</keyword>
<comment type="caution">
    <text evidence="1">The sequence shown here is derived from an EMBL/GenBank/DDBJ whole genome shotgun (WGS) entry which is preliminary data.</text>
</comment>
<dbReference type="Gene3D" id="3.10.450.50">
    <property type="match status" value="1"/>
</dbReference>
<dbReference type="AlphaFoldDB" id="A0A316DGQ7"/>
<name>A0A316DGQ7_9BACT</name>